<feature type="region of interest" description="Disordered" evidence="1">
    <location>
        <begin position="135"/>
        <end position="166"/>
    </location>
</feature>
<sequence>MRNVPCQTARAAMGTLPGCGLEVETVSMARSGIARYTVCLFRQSSADGRTQCVDAVGVASPRLPSPPCAEQMINVVNPVRCRQDALHMCCLPQRSHRLRHSSLHQEASVRPVAVDVPFERWFGRFPLPCIHREDDAQRDEHRSVRPHSRTRTRTRTRNSRTGSPGSAARRACRACCIALLVTKSAPQGAAHFRWPRPASWLLAAPHPARVNST</sequence>
<proteinExistence type="predicted"/>
<dbReference type="Proteomes" id="UP000814176">
    <property type="component" value="Unassembled WGS sequence"/>
</dbReference>
<accession>A0ABQ8K6S3</accession>
<comment type="caution">
    <text evidence="2">The sequence shown here is derived from an EMBL/GenBank/DDBJ whole genome shotgun (WGS) entry which is preliminary data.</text>
</comment>
<keyword evidence="3" id="KW-1185">Reference proteome</keyword>
<dbReference type="EMBL" id="JADCUA010000022">
    <property type="protein sequence ID" value="KAH9832233.1"/>
    <property type="molecule type" value="Genomic_DNA"/>
</dbReference>
<evidence type="ECO:0000256" key="1">
    <source>
        <dbReference type="SAM" id="MobiDB-lite"/>
    </source>
</evidence>
<organism evidence="2 3">
    <name type="scientific">Rhodofomes roseus</name>
    <dbReference type="NCBI Taxonomy" id="34475"/>
    <lineage>
        <taxon>Eukaryota</taxon>
        <taxon>Fungi</taxon>
        <taxon>Dikarya</taxon>
        <taxon>Basidiomycota</taxon>
        <taxon>Agaricomycotina</taxon>
        <taxon>Agaricomycetes</taxon>
        <taxon>Polyporales</taxon>
        <taxon>Rhodofomes</taxon>
    </lineage>
</organism>
<dbReference type="RefSeq" id="XP_047775252.1">
    <property type="nucleotide sequence ID" value="XM_047917411.1"/>
</dbReference>
<feature type="compositionally biased region" description="Basic residues" evidence="1">
    <location>
        <begin position="144"/>
        <end position="158"/>
    </location>
</feature>
<gene>
    <name evidence="2" type="ORF">C8Q71DRAFT_267843</name>
</gene>
<reference evidence="2 3" key="1">
    <citation type="journal article" date="2021" name="Environ. Microbiol.">
        <title>Gene family expansions and transcriptome signatures uncover fungal adaptations to wood decay.</title>
        <authorList>
            <person name="Hage H."/>
            <person name="Miyauchi S."/>
            <person name="Viragh M."/>
            <person name="Drula E."/>
            <person name="Min B."/>
            <person name="Chaduli D."/>
            <person name="Navarro D."/>
            <person name="Favel A."/>
            <person name="Norest M."/>
            <person name="Lesage-Meessen L."/>
            <person name="Balint B."/>
            <person name="Merenyi Z."/>
            <person name="de Eugenio L."/>
            <person name="Morin E."/>
            <person name="Martinez A.T."/>
            <person name="Baldrian P."/>
            <person name="Stursova M."/>
            <person name="Martinez M.J."/>
            <person name="Novotny C."/>
            <person name="Magnuson J.K."/>
            <person name="Spatafora J.W."/>
            <person name="Maurice S."/>
            <person name="Pangilinan J."/>
            <person name="Andreopoulos W."/>
            <person name="LaButti K."/>
            <person name="Hundley H."/>
            <person name="Na H."/>
            <person name="Kuo A."/>
            <person name="Barry K."/>
            <person name="Lipzen A."/>
            <person name="Henrissat B."/>
            <person name="Riley R."/>
            <person name="Ahrendt S."/>
            <person name="Nagy L.G."/>
            <person name="Grigoriev I.V."/>
            <person name="Martin F."/>
            <person name="Rosso M.N."/>
        </authorList>
    </citation>
    <scope>NUCLEOTIDE SEQUENCE [LARGE SCALE GENOMIC DNA]</scope>
    <source>
        <strain evidence="2 3">CIRM-BRFM 1785</strain>
    </source>
</reference>
<evidence type="ECO:0000313" key="2">
    <source>
        <dbReference type="EMBL" id="KAH9832233.1"/>
    </source>
</evidence>
<evidence type="ECO:0000313" key="3">
    <source>
        <dbReference type="Proteomes" id="UP000814176"/>
    </source>
</evidence>
<name>A0ABQ8K6S3_9APHY</name>
<protein>
    <submittedName>
        <fullName evidence="2">Uncharacterized protein</fullName>
    </submittedName>
</protein>
<dbReference type="GeneID" id="71998143"/>